<name>A0AAJ7X1S1_PETMA</name>
<dbReference type="AlphaFoldDB" id="A0AAJ7X1S1"/>
<evidence type="ECO:0000256" key="4">
    <source>
        <dbReference type="ARBA" id="ARBA00022737"/>
    </source>
</evidence>
<keyword evidence="2" id="KW-0268">Exocytosis</keyword>
<dbReference type="GO" id="GO:0008593">
    <property type="term" value="P:regulation of Notch signaling pathway"/>
    <property type="evidence" value="ECO:0007669"/>
    <property type="project" value="TreeGrafter"/>
</dbReference>
<evidence type="ECO:0000256" key="1">
    <source>
        <dbReference type="ARBA" id="ARBA00008070"/>
    </source>
</evidence>
<feature type="compositionally biased region" description="Gly residues" evidence="7">
    <location>
        <begin position="884"/>
        <end position="893"/>
    </location>
</feature>
<sequence length="1089" mass="116491">MMKFRFRRQSHDAQRDRARSELIAFKKTMQHGFPSQPSALAYDPCLRLMAIGTKTGALKLCGAPGVVLSGKHQTATAVTQLHFVPGQGRLVSLLDDNSLHLWELAARGECTVLHESGGDFTLSARPGALPSGARATVACVLAGGTRLCVGTESGAVLMLRLPQLAPLEEGDVEGGGAVSTEVALHAVGVEQRPCRALGPVEALHQHPARPDLLLIGYGRGALLVWDLRRHAAQRHHLGAPLESATWQGTGDGIVSSHSDGSHSVWSPGEEQPQTSVTYGPFPCKAITKILWEDSSNGESLLVFGGGMPRASFGDRHCVTVRRGGGRHAAFDFTSRVVDFFTVHGDATAGGAGSGGDATALVVLVEEELVVLDLATDGWPTVPPPYLSPLHSSAITCSCHVAAVPLRLWERVSATGRAQRALAPSASWPILGGRNLLPEPSERNLLLTGHEDGTVRFWDASGAGLTPLYILSTAPLFQTDGEHSEGLGPASDDEWPPFVKVGCFDPYSDDPRLGIQKISLCKFSGRLLVAGTAGQVLIMELGDEAAVQEIAVVTVDLLKEREGFAWKGHERLVVRPGPRTLPAGYRPGLLLQVLPPAAVTALVLHAEWRLLAFGTSHGFGLFDYQKAHVVFARCTLHPSETLALEGPLSRVKSLKKSLRQSFRRIRKSRVSGKKRADPGSPATKVQEANARLAEQQQEEAAARDADVAPVQRRVEPRSLDDSLSGLVRCLYFADTFLRDGVRHGPTLWVGTNAGTVFAYSLDVPSPDRRSELAIHALLAKEIQLMHRAPVVSVWVLDGRGRPLPEPLEASHDLARAAEMQGGHSLLIASEEQFKVFSLPKVTAKTKFKLTAHEGARVRKVALCDAWGPPGPHGPHGAASGEAAGAAGGGGGGAAGQRDEWHGRSLLLCLTNLGDVHTVSVPGLRPLSRHACVRKEDISAVSSCLFTATAQGLYLQSPSEFQCFSVLASRSVEPRCRVEVAPYEKDCSPRPQAPGVVDNSPVTIPTMANGQRKERERADSLTEAQGVLEEIQQTLAESFLETSLGSMELTADITMEEVKDYLATADEAERNLRRIAEEDAAASATAVRGAC</sequence>
<dbReference type="SUPFAM" id="SSF50978">
    <property type="entry name" value="WD40 repeat-like"/>
    <property type="match status" value="2"/>
</dbReference>
<evidence type="ECO:0000256" key="2">
    <source>
        <dbReference type="ARBA" id="ARBA00022483"/>
    </source>
</evidence>
<evidence type="ECO:0000259" key="8">
    <source>
        <dbReference type="Pfam" id="PF08366"/>
    </source>
</evidence>
<keyword evidence="4" id="KW-0677">Repeat</keyword>
<dbReference type="Pfam" id="PF08366">
    <property type="entry name" value="LLGL"/>
    <property type="match status" value="1"/>
</dbReference>
<accession>A0AAJ7X1S1</accession>
<feature type="region of interest" description="Disordered" evidence="7">
    <location>
        <begin position="666"/>
        <end position="685"/>
    </location>
</feature>
<dbReference type="PANTHER" id="PTHR10241:SF29">
    <property type="entry name" value="LETHAL(2) GIANT LARVAE PROTEIN"/>
    <property type="match status" value="1"/>
</dbReference>
<dbReference type="PROSITE" id="PS50082">
    <property type="entry name" value="WD_REPEATS_2"/>
    <property type="match status" value="1"/>
</dbReference>
<feature type="repeat" description="WD" evidence="5">
    <location>
        <begin position="443"/>
        <end position="458"/>
    </location>
</feature>
<dbReference type="PRINTS" id="PR00962">
    <property type="entry name" value="LETHAL2GIANT"/>
</dbReference>
<evidence type="ECO:0000313" key="10">
    <source>
        <dbReference type="RefSeq" id="XP_032816848.1"/>
    </source>
</evidence>
<dbReference type="InterPro" id="IPR013577">
    <property type="entry name" value="LLGL2"/>
</dbReference>
<dbReference type="GO" id="GO:0005886">
    <property type="term" value="C:plasma membrane"/>
    <property type="evidence" value="ECO:0007669"/>
    <property type="project" value="TreeGrafter"/>
</dbReference>
<evidence type="ECO:0000256" key="7">
    <source>
        <dbReference type="SAM" id="MobiDB-lite"/>
    </source>
</evidence>
<feature type="domain" description="Lethal giant larvae homologue 2" evidence="8">
    <location>
        <begin position="275"/>
        <end position="379"/>
    </location>
</feature>
<keyword evidence="3 5" id="KW-0853">WD repeat</keyword>
<feature type="compositionally biased region" description="Polar residues" evidence="7">
    <location>
        <begin position="998"/>
        <end position="1007"/>
    </location>
</feature>
<evidence type="ECO:0000256" key="3">
    <source>
        <dbReference type="ARBA" id="ARBA00022574"/>
    </source>
</evidence>
<dbReference type="InterPro" id="IPR001680">
    <property type="entry name" value="WD40_rpt"/>
</dbReference>
<evidence type="ECO:0000313" key="9">
    <source>
        <dbReference type="Proteomes" id="UP001318040"/>
    </source>
</evidence>
<dbReference type="Proteomes" id="UP001318040">
    <property type="component" value="Chromosome 26"/>
</dbReference>
<keyword evidence="6" id="KW-0175">Coiled coil</keyword>
<reference evidence="10" key="1">
    <citation type="submission" date="2025-08" db="UniProtKB">
        <authorList>
            <consortium name="RefSeq"/>
        </authorList>
    </citation>
    <scope>IDENTIFICATION</scope>
    <source>
        <tissue evidence="10">Sperm</tissue>
    </source>
</reference>
<dbReference type="RefSeq" id="XP_032816848.1">
    <property type="nucleotide sequence ID" value="XM_032960957.1"/>
</dbReference>
<dbReference type="PANTHER" id="PTHR10241">
    <property type="entry name" value="LETHAL 2 GIANT LARVAE PROTEIN"/>
    <property type="match status" value="1"/>
</dbReference>
<dbReference type="GO" id="GO:0032878">
    <property type="term" value="P:regulation of establishment or maintenance of cell polarity"/>
    <property type="evidence" value="ECO:0007669"/>
    <property type="project" value="TreeGrafter"/>
</dbReference>
<dbReference type="GO" id="GO:0030866">
    <property type="term" value="P:cortical actin cytoskeleton organization"/>
    <property type="evidence" value="ECO:0007669"/>
    <property type="project" value="TreeGrafter"/>
</dbReference>
<gene>
    <name evidence="10" type="primary">LLGL1</name>
</gene>
<feature type="region of interest" description="Disordered" evidence="7">
    <location>
        <begin position="256"/>
        <end position="276"/>
    </location>
</feature>
<dbReference type="GO" id="GO:0005096">
    <property type="term" value="F:GTPase activator activity"/>
    <property type="evidence" value="ECO:0007669"/>
    <property type="project" value="TreeGrafter"/>
</dbReference>
<dbReference type="InterPro" id="IPR015943">
    <property type="entry name" value="WD40/YVTN_repeat-like_dom_sf"/>
</dbReference>
<keyword evidence="9" id="KW-1185">Reference proteome</keyword>
<comment type="similarity">
    <text evidence="1">Belongs to the WD repeat L(2)GL family.</text>
</comment>
<dbReference type="InterPro" id="IPR036322">
    <property type="entry name" value="WD40_repeat_dom_sf"/>
</dbReference>
<feature type="compositionally biased region" description="Low complexity" evidence="7">
    <location>
        <begin position="873"/>
        <end position="883"/>
    </location>
</feature>
<proteinExistence type="inferred from homology"/>
<dbReference type="CTD" id="3996"/>
<evidence type="ECO:0000256" key="6">
    <source>
        <dbReference type="SAM" id="Coils"/>
    </source>
</evidence>
<dbReference type="KEGG" id="pmrn:116946099"/>
<dbReference type="SMART" id="SM00320">
    <property type="entry name" value="WD40"/>
    <property type="match status" value="4"/>
</dbReference>
<protein>
    <submittedName>
        <fullName evidence="10">Lethal(2) giant larvae protein homolog 1 isoform X1</fullName>
    </submittedName>
</protein>
<dbReference type="GO" id="GO:0006893">
    <property type="term" value="P:Golgi to plasma membrane transport"/>
    <property type="evidence" value="ECO:0007669"/>
    <property type="project" value="TreeGrafter"/>
</dbReference>
<feature type="region of interest" description="Disordered" evidence="7">
    <location>
        <begin position="985"/>
        <end position="1015"/>
    </location>
</feature>
<dbReference type="GO" id="GO:0045159">
    <property type="term" value="F:myosin II binding"/>
    <property type="evidence" value="ECO:0007669"/>
    <property type="project" value="TreeGrafter"/>
</dbReference>
<feature type="compositionally biased region" description="Low complexity" evidence="7">
    <location>
        <begin position="256"/>
        <end position="266"/>
    </location>
</feature>
<organism evidence="9 10">
    <name type="scientific">Petromyzon marinus</name>
    <name type="common">Sea lamprey</name>
    <dbReference type="NCBI Taxonomy" id="7757"/>
    <lineage>
        <taxon>Eukaryota</taxon>
        <taxon>Metazoa</taxon>
        <taxon>Chordata</taxon>
        <taxon>Craniata</taxon>
        <taxon>Vertebrata</taxon>
        <taxon>Cyclostomata</taxon>
        <taxon>Hyperoartia</taxon>
        <taxon>Petromyzontiformes</taxon>
        <taxon>Petromyzontidae</taxon>
        <taxon>Petromyzon</taxon>
    </lineage>
</organism>
<dbReference type="GO" id="GO:0030864">
    <property type="term" value="C:cortical actin cytoskeleton"/>
    <property type="evidence" value="ECO:0007669"/>
    <property type="project" value="TreeGrafter"/>
</dbReference>
<feature type="region of interest" description="Disordered" evidence="7">
    <location>
        <begin position="867"/>
        <end position="895"/>
    </location>
</feature>
<dbReference type="GeneID" id="116946099"/>
<dbReference type="GO" id="GO:0006887">
    <property type="term" value="P:exocytosis"/>
    <property type="evidence" value="ECO:0007669"/>
    <property type="project" value="UniProtKB-KW"/>
</dbReference>
<dbReference type="InterPro" id="IPR000664">
    <property type="entry name" value="Lethal2_giant"/>
</dbReference>
<dbReference type="Gene3D" id="2.130.10.10">
    <property type="entry name" value="YVTN repeat-like/Quinoprotein amine dehydrogenase"/>
    <property type="match status" value="2"/>
</dbReference>
<dbReference type="GO" id="GO:0051294">
    <property type="term" value="P:establishment of spindle orientation"/>
    <property type="evidence" value="ECO:0007669"/>
    <property type="project" value="TreeGrafter"/>
</dbReference>
<evidence type="ECO:0000256" key="5">
    <source>
        <dbReference type="PROSITE-ProRule" id="PRU00221"/>
    </source>
</evidence>
<feature type="coiled-coil region" evidence="6">
    <location>
        <begin position="1049"/>
        <end position="1076"/>
    </location>
</feature>